<dbReference type="RefSeq" id="WP_200674984.1">
    <property type="nucleotide sequence ID" value="NZ_JAACYA010000002.1"/>
</dbReference>
<keyword evidence="6" id="KW-0175">Coiled coil</keyword>
<keyword evidence="10" id="KW-1185">Reference proteome</keyword>
<evidence type="ECO:0000256" key="6">
    <source>
        <dbReference type="SAM" id="Coils"/>
    </source>
</evidence>
<gene>
    <name evidence="9" type="ORF">GWK41_09840</name>
</gene>
<evidence type="ECO:0000256" key="3">
    <source>
        <dbReference type="ARBA" id="ARBA00022692"/>
    </source>
</evidence>
<keyword evidence="5 7" id="KW-0472">Membrane</keyword>
<keyword evidence="3 7" id="KW-0812">Transmembrane</keyword>
<comment type="subcellular location">
    <subcellularLocation>
        <location evidence="1">Cell membrane</location>
        <topology evidence="1">Multi-pass membrane protein</topology>
    </subcellularLocation>
</comment>
<feature type="coiled-coil region" evidence="6">
    <location>
        <begin position="257"/>
        <end position="328"/>
    </location>
</feature>
<evidence type="ECO:0000256" key="7">
    <source>
        <dbReference type="SAM" id="Phobius"/>
    </source>
</evidence>
<dbReference type="Proteomes" id="UP000772812">
    <property type="component" value="Unassembled WGS sequence"/>
</dbReference>
<evidence type="ECO:0000313" key="10">
    <source>
        <dbReference type="Proteomes" id="UP000772812"/>
    </source>
</evidence>
<dbReference type="Gene3D" id="1.10.287.1490">
    <property type="match status" value="1"/>
</dbReference>
<reference evidence="9 10" key="1">
    <citation type="journal article" date="2021" name="Syst. Appl. Microbiol.">
        <title>Persephonella atlantica sp. nov.: How to adapt to physico-chemical gradients in high temperature hydrothermal habitats.</title>
        <authorList>
            <person name="Francois D.X."/>
            <person name="Godfroy A."/>
            <person name="Mathien C."/>
            <person name="Aube J."/>
            <person name="Cathalot C."/>
            <person name="Lesongeur F."/>
            <person name="L'Haridon S."/>
            <person name="Philippon X."/>
            <person name="Roussel E.G."/>
        </authorList>
    </citation>
    <scope>NUCLEOTIDE SEQUENCE [LARGE SCALE GENOMIC DNA]</scope>
    <source>
        <strain evidence="9 10">MO1340</strain>
    </source>
</reference>
<evidence type="ECO:0000256" key="5">
    <source>
        <dbReference type="ARBA" id="ARBA00023136"/>
    </source>
</evidence>
<organism evidence="9 10">
    <name type="scientific">Persephonella atlantica</name>
    <dbReference type="NCBI Taxonomy" id="2699429"/>
    <lineage>
        <taxon>Bacteria</taxon>
        <taxon>Pseudomonadati</taxon>
        <taxon>Aquificota</taxon>
        <taxon>Aquificia</taxon>
        <taxon>Aquificales</taxon>
        <taxon>Hydrogenothermaceae</taxon>
        <taxon>Persephonella</taxon>
    </lineage>
</organism>
<feature type="transmembrane region" description="Helical" evidence="7">
    <location>
        <begin position="355"/>
        <end position="375"/>
    </location>
</feature>
<feature type="transmembrane region" description="Helical" evidence="7">
    <location>
        <begin position="38"/>
        <end position="56"/>
    </location>
</feature>
<evidence type="ECO:0000313" key="9">
    <source>
        <dbReference type="EMBL" id="MBK3333368.1"/>
    </source>
</evidence>
<protein>
    <recommendedName>
        <fullName evidence="8">Polysaccharide chain length determinant N-terminal domain-containing protein</fullName>
    </recommendedName>
</protein>
<dbReference type="PANTHER" id="PTHR32309">
    <property type="entry name" value="TYROSINE-PROTEIN KINASE"/>
    <property type="match status" value="1"/>
</dbReference>
<evidence type="ECO:0000256" key="1">
    <source>
        <dbReference type="ARBA" id="ARBA00004651"/>
    </source>
</evidence>
<evidence type="ECO:0000259" key="8">
    <source>
        <dbReference type="Pfam" id="PF02706"/>
    </source>
</evidence>
<feature type="coiled-coil region" evidence="6">
    <location>
        <begin position="162"/>
        <end position="196"/>
    </location>
</feature>
<accession>A0ABS1GKB4</accession>
<comment type="caution">
    <text evidence="9">The sequence shown here is derived from an EMBL/GenBank/DDBJ whole genome shotgun (WGS) entry which is preliminary data.</text>
</comment>
<evidence type="ECO:0000256" key="2">
    <source>
        <dbReference type="ARBA" id="ARBA00022475"/>
    </source>
</evidence>
<evidence type="ECO:0000256" key="4">
    <source>
        <dbReference type="ARBA" id="ARBA00022989"/>
    </source>
</evidence>
<dbReference type="PANTHER" id="PTHR32309:SF13">
    <property type="entry name" value="FERRIC ENTEROBACTIN TRANSPORT PROTEIN FEPE"/>
    <property type="match status" value="1"/>
</dbReference>
<feature type="domain" description="Polysaccharide chain length determinant N-terminal" evidence="8">
    <location>
        <begin position="21"/>
        <end position="74"/>
    </location>
</feature>
<dbReference type="Pfam" id="PF02706">
    <property type="entry name" value="Wzz"/>
    <property type="match status" value="1"/>
</dbReference>
<sequence length="389" mass="45690">MEKERLPEKREREEVIYYQEDEIDLYELWLTLKKRWKVVLSTTALFVLASVVYILVAKPVYEIKTYIQTMYLGGDIGVKPEKVKVELEIRYVLQSNEEENEFLSKYNAYLDKVELVEGKREQTSDTIKLTIISENNKNGISYSNHILKQINEEYAPFLKNFINSKEKEILDTKSKIKNLKSDIEQLKLRKNFILKQEIPNLKEKIRFNRERVKKIDELILNYRKAVLNYQKTIKNLSFSLKNSNLSESSSLLLISQISQYENLISSLEKRIKELEVEKDRIIRETIPSIEKKLTELSTLKIEEINKSITEKENQIQVLKKDIENLTTLISPPLTKNFEMLRVVTKDSPAKPKKSLILAVATVSGLFLGVFLAFFLEWIENARKRHTQTY</sequence>
<keyword evidence="2" id="KW-1003">Cell membrane</keyword>
<dbReference type="EMBL" id="JAACYA010000002">
    <property type="protein sequence ID" value="MBK3333368.1"/>
    <property type="molecule type" value="Genomic_DNA"/>
</dbReference>
<name>A0ABS1GKB4_9AQUI</name>
<keyword evidence="4 7" id="KW-1133">Transmembrane helix</keyword>
<dbReference type="InterPro" id="IPR050445">
    <property type="entry name" value="Bact_polysacc_biosynth/exp"/>
</dbReference>
<proteinExistence type="predicted"/>
<dbReference type="InterPro" id="IPR003856">
    <property type="entry name" value="LPS_length_determ_N"/>
</dbReference>